<dbReference type="RefSeq" id="WP_016492508.1">
    <property type="nucleotide sequence ID" value="NC_021499.1"/>
</dbReference>
<evidence type="ECO:0000256" key="2">
    <source>
        <dbReference type="ARBA" id="ARBA00023125"/>
    </source>
</evidence>
<dbReference type="HOGENOM" id="CLU_069356_40_0_6"/>
<gene>
    <name evidence="6" type="ORF">PCA10_25820</name>
</gene>
<protein>
    <recommendedName>
        <fullName evidence="5">HTH tetR-type domain-containing protein</fullName>
    </recommendedName>
</protein>
<feature type="domain" description="HTH tetR-type" evidence="5">
    <location>
        <begin position="10"/>
        <end position="70"/>
    </location>
</feature>
<dbReference type="SUPFAM" id="SSF48498">
    <property type="entry name" value="Tetracyclin repressor-like, C-terminal domain"/>
    <property type="match status" value="1"/>
</dbReference>
<keyword evidence="2 4" id="KW-0238">DNA-binding</keyword>
<feature type="DNA-binding region" description="H-T-H motif" evidence="4">
    <location>
        <begin position="33"/>
        <end position="52"/>
    </location>
</feature>
<dbReference type="PATRIC" id="fig|1245471.3.peg.2611"/>
<dbReference type="KEGG" id="pre:PCA10_25820"/>
<name>S6BGS2_METRE</name>
<dbReference type="InterPro" id="IPR025996">
    <property type="entry name" value="MT1864/Rv1816-like_C"/>
</dbReference>
<dbReference type="Pfam" id="PF00440">
    <property type="entry name" value="TetR_N"/>
    <property type="match status" value="1"/>
</dbReference>
<evidence type="ECO:0000313" key="7">
    <source>
        <dbReference type="Proteomes" id="UP000015503"/>
    </source>
</evidence>
<dbReference type="InterPro" id="IPR036271">
    <property type="entry name" value="Tet_transcr_reg_TetR-rel_C_sf"/>
</dbReference>
<sequence>MNETRAYHHGNLRQSLIDAALQAVEEQGYQALSLRDLAQVLEVSRGAPYRHFADRDALLRACACEGFRRLLDAHSETARSSGTAGDRARAACRAFLAFAEAQPGLFLLMYDSGLLQQAEEEDELGARLHQIYCGIAATLRDALEESDDERLQARLIAMWSTLYGYARLRQSNMLKPYMLGALSREQTEAAVITAAIGPLPGAHGTRRMG</sequence>
<dbReference type="InterPro" id="IPR001647">
    <property type="entry name" value="HTH_TetR"/>
</dbReference>
<dbReference type="SUPFAM" id="SSF46689">
    <property type="entry name" value="Homeodomain-like"/>
    <property type="match status" value="1"/>
</dbReference>
<reference evidence="6 7" key="1">
    <citation type="journal article" date="2013" name="Genome Announc.">
        <title>Complete Genome Sequence of the Carbazole Degrader Pseudomonas resinovorans Strain CA10 (NBRC 106553).</title>
        <authorList>
            <person name="Shintani M."/>
            <person name="Hosoyama A."/>
            <person name="Ohji S."/>
            <person name="Tsuchikane K."/>
            <person name="Takarada H."/>
            <person name="Yamazoe A."/>
            <person name="Fujita N."/>
            <person name="Nojiri H."/>
        </authorList>
    </citation>
    <scope>NUCLEOTIDE SEQUENCE [LARGE SCALE GENOMIC DNA]</scope>
    <source>
        <strain evidence="6 7">NBRC 106553</strain>
    </source>
</reference>
<evidence type="ECO:0000313" key="6">
    <source>
        <dbReference type="EMBL" id="BAN48314.1"/>
    </source>
</evidence>
<dbReference type="PRINTS" id="PR00455">
    <property type="entry name" value="HTHTETR"/>
</dbReference>
<dbReference type="Pfam" id="PF13305">
    <property type="entry name" value="TetR_C_33"/>
    <property type="match status" value="1"/>
</dbReference>
<dbReference type="PROSITE" id="PS50977">
    <property type="entry name" value="HTH_TETR_2"/>
    <property type="match status" value="1"/>
</dbReference>
<dbReference type="Gene3D" id="1.10.357.10">
    <property type="entry name" value="Tetracycline Repressor, domain 2"/>
    <property type="match status" value="1"/>
</dbReference>
<evidence type="ECO:0000259" key="5">
    <source>
        <dbReference type="PROSITE" id="PS50977"/>
    </source>
</evidence>
<dbReference type="STRING" id="1245471.PCA10_25820"/>
<keyword evidence="7" id="KW-1185">Reference proteome</keyword>
<dbReference type="GO" id="GO:0000976">
    <property type="term" value="F:transcription cis-regulatory region binding"/>
    <property type="evidence" value="ECO:0007669"/>
    <property type="project" value="TreeGrafter"/>
</dbReference>
<dbReference type="InterPro" id="IPR050109">
    <property type="entry name" value="HTH-type_TetR-like_transc_reg"/>
</dbReference>
<dbReference type="PANTHER" id="PTHR30055">
    <property type="entry name" value="HTH-TYPE TRANSCRIPTIONAL REGULATOR RUTR"/>
    <property type="match status" value="1"/>
</dbReference>
<organism evidence="6 7">
    <name type="scientific">Metapseudomonas resinovorans NBRC 106553</name>
    <dbReference type="NCBI Taxonomy" id="1245471"/>
    <lineage>
        <taxon>Bacteria</taxon>
        <taxon>Pseudomonadati</taxon>
        <taxon>Pseudomonadota</taxon>
        <taxon>Gammaproteobacteria</taxon>
        <taxon>Pseudomonadales</taxon>
        <taxon>Pseudomonadaceae</taxon>
        <taxon>Metapseudomonas</taxon>
    </lineage>
</organism>
<evidence type="ECO:0000256" key="1">
    <source>
        <dbReference type="ARBA" id="ARBA00023015"/>
    </source>
</evidence>
<accession>S6BGS2</accession>
<dbReference type="eggNOG" id="COG1309">
    <property type="taxonomic scope" value="Bacteria"/>
</dbReference>
<proteinExistence type="predicted"/>
<evidence type="ECO:0000256" key="3">
    <source>
        <dbReference type="ARBA" id="ARBA00023163"/>
    </source>
</evidence>
<dbReference type="PANTHER" id="PTHR30055:SF234">
    <property type="entry name" value="HTH-TYPE TRANSCRIPTIONAL REGULATOR BETI"/>
    <property type="match status" value="1"/>
</dbReference>
<dbReference type="OrthoDB" id="9089941at2"/>
<dbReference type="GO" id="GO:0003700">
    <property type="term" value="F:DNA-binding transcription factor activity"/>
    <property type="evidence" value="ECO:0007669"/>
    <property type="project" value="TreeGrafter"/>
</dbReference>
<dbReference type="AlphaFoldDB" id="S6BGS2"/>
<dbReference type="Proteomes" id="UP000015503">
    <property type="component" value="Chromosome"/>
</dbReference>
<dbReference type="InterPro" id="IPR009057">
    <property type="entry name" value="Homeodomain-like_sf"/>
</dbReference>
<keyword evidence="3" id="KW-0804">Transcription</keyword>
<keyword evidence="1" id="KW-0805">Transcription regulation</keyword>
<evidence type="ECO:0000256" key="4">
    <source>
        <dbReference type="PROSITE-ProRule" id="PRU00335"/>
    </source>
</evidence>
<dbReference type="EMBL" id="AP013068">
    <property type="protein sequence ID" value="BAN48314.1"/>
    <property type="molecule type" value="Genomic_DNA"/>
</dbReference>